<dbReference type="Pfam" id="PF00067">
    <property type="entry name" value="p450"/>
    <property type="match status" value="1"/>
</dbReference>
<dbReference type="Gene3D" id="1.10.630.10">
    <property type="entry name" value="Cytochrome P450"/>
    <property type="match status" value="1"/>
</dbReference>
<evidence type="ECO:0000256" key="6">
    <source>
        <dbReference type="ARBA" id="ARBA00023033"/>
    </source>
</evidence>
<dbReference type="Proteomes" id="UP000546257">
    <property type="component" value="Unassembled WGS sequence"/>
</dbReference>
<keyword evidence="4 7" id="KW-0560">Oxidoreductase</keyword>
<keyword evidence="5 7" id="KW-0408">Iron</keyword>
<dbReference type="PRINTS" id="PR00385">
    <property type="entry name" value="P450"/>
</dbReference>
<protein>
    <submittedName>
        <fullName evidence="8">Cytochrome P450</fullName>
    </submittedName>
</protein>
<dbReference type="InterPro" id="IPR050196">
    <property type="entry name" value="Cytochrome_P450_Monoox"/>
</dbReference>
<dbReference type="InterPro" id="IPR001128">
    <property type="entry name" value="Cyt_P450"/>
</dbReference>
<comment type="similarity">
    <text evidence="1 7">Belongs to the cytochrome P450 family.</text>
</comment>
<keyword evidence="3 7" id="KW-0479">Metal-binding</keyword>
<evidence type="ECO:0000313" key="9">
    <source>
        <dbReference type="Proteomes" id="UP000546257"/>
    </source>
</evidence>
<evidence type="ECO:0000256" key="5">
    <source>
        <dbReference type="ARBA" id="ARBA00023004"/>
    </source>
</evidence>
<evidence type="ECO:0000256" key="3">
    <source>
        <dbReference type="ARBA" id="ARBA00022723"/>
    </source>
</evidence>
<evidence type="ECO:0000256" key="7">
    <source>
        <dbReference type="RuleBase" id="RU000461"/>
    </source>
</evidence>
<sequence>MSADTPPEPPGYPVVGHSLRWMRDPFSVGSWAQDAVGGVASIRLLNTDLVVVTDPDAIGEVLVEKRDRIPKSDQYTVAFGDGLASVSGEEWKRQRDAISTFFRPSRIDGYDDAIVSLTESRSDGWTDGEGVPVFDEMKSLTLEVLFETLFDHPIDPDGADADLRRAVDDLDQWFKPTSWVLPEWVPTPARRRFRTASARIDDIAAELLRDAAPDGDGMLATLRRLSNRGDAGLTESEIRSQLRTFLFAGHETTASTLSFALHLLGEHPDVASRLHAELDAVLDGAPPRAHHLDSLRVTDNVVRETLRLYPPPFRIPRMAAADVEVGGYTVEAGTDILVFTAVPHRDERFWDAPTEFRPSRWDDLDPEELGYRYLPFGAGPRACIGKRMALLETRLVLASLCRAYRFEPDSDLRLSARVAATPEGRLPMTVRRR</sequence>
<evidence type="ECO:0000256" key="1">
    <source>
        <dbReference type="ARBA" id="ARBA00010617"/>
    </source>
</evidence>
<dbReference type="EMBL" id="JACKXD010000003">
    <property type="protein sequence ID" value="MBB6646701.1"/>
    <property type="molecule type" value="Genomic_DNA"/>
</dbReference>
<dbReference type="PANTHER" id="PTHR24291:SF50">
    <property type="entry name" value="BIFUNCTIONAL ALBAFLAVENONE MONOOXYGENASE_TERPENE SYNTHASE"/>
    <property type="match status" value="1"/>
</dbReference>
<keyword evidence="2 7" id="KW-0349">Heme</keyword>
<evidence type="ECO:0000256" key="4">
    <source>
        <dbReference type="ARBA" id="ARBA00023002"/>
    </source>
</evidence>
<dbReference type="GO" id="GO:0005506">
    <property type="term" value="F:iron ion binding"/>
    <property type="evidence" value="ECO:0007669"/>
    <property type="project" value="InterPro"/>
</dbReference>
<dbReference type="InterPro" id="IPR036396">
    <property type="entry name" value="Cyt_P450_sf"/>
</dbReference>
<dbReference type="AlphaFoldDB" id="A0A7J9SNF8"/>
<proteinExistence type="inferred from homology"/>
<dbReference type="GO" id="GO:0004497">
    <property type="term" value="F:monooxygenase activity"/>
    <property type="evidence" value="ECO:0007669"/>
    <property type="project" value="UniProtKB-KW"/>
</dbReference>
<gene>
    <name evidence="8" type="ORF">H5V44_10465</name>
</gene>
<dbReference type="GO" id="GO:0020037">
    <property type="term" value="F:heme binding"/>
    <property type="evidence" value="ECO:0007669"/>
    <property type="project" value="InterPro"/>
</dbReference>
<evidence type="ECO:0000313" key="8">
    <source>
        <dbReference type="EMBL" id="MBB6646701.1"/>
    </source>
</evidence>
<dbReference type="InterPro" id="IPR002401">
    <property type="entry name" value="Cyt_P450_E_grp-I"/>
</dbReference>
<dbReference type="PRINTS" id="PR00463">
    <property type="entry name" value="EP450I"/>
</dbReference>
<dbReference type="RefSeq" id="WP_185193058.1">
    <property type="nucleotide sequence ID" value="NZ_JACKXD010000003.1"/>
</dbReference>
<reference evidence="8 9" key="1">
    <citation type="submission" date="2020-08" db="EMBL/GenBank/DDBJ databases">
        <authorList>
            <person name="Seo M.-J."/>
        </authorList>
    </citation>
    <scope>NUCLEOTIDE SEQUENCE [LARGE SCALE GENOMIC DNA]</scope>
    <source>
        <strain evidence="8 9">MBLA0160</strain>
    </source>
</reference>
<dbReference type="GO" id="GO:0016705">
    <property type="term" value="F:oxidoreductase activity, acting on paired donors, with incorporation or reduction of molecular oxygen"/>
    <property type="evidence" value="ECO:0007669"/>
    <property type="project" value="InterPro"/>
</dbReference>
<evidence type="ECO:0000256" key="2">
    <source>
        <dbReference type="ARBA" id="ARBA00022617"/>
    </source>
</evidence>
<organism evidence="8 9">
    <name type="scientific">Halobellus ruber</name>
    <dbReference type="NCBI Taxonomy" id="2761102"/>
    <lineage>
        <taxon>Archaea</taxon>
        <taxon>Methanobacteriati</taxon>
        <taxon>Methanobacteriota</taxon>
        <taxon>Stenosarchaea group</taxon>
        <taxon>Halobacteria</taxon>
        <taxon>Halobacteriales</taxon>
        <taxon>Haloferacaceae</taxon>
        <taxon>Halobellus</taxon>
    </lineage>
</organism>
<comment type="caution">
    <text evidence="8">The sequence shown here is derived from an EMBL/GenBank/DDBJ whole genome shotgun (WGS) entry which is preliminary data.</text>
</comment>
<keyword evidence="9" id="KW-1185">Reference proteome</keyword>
<dbReference type="InterPro" id="IPR017972">
    <property type="entry name" value="Cyt_P450_CS"/>
</dbReference>
<name>A0A7J9SNF8_9EURY</name>
<keyword evidence="6 7" id="KW-0503">Monooxygenase</keyword>
<dbReference type="PANTHER" id="PTHR24291">
    <property type="entry name" value="CYTOCHROME P450 FAMILY 4"/>
    <property type="match status" value="1"/>
</dbReference>
<dbReference type="SUPFAM" id="SSF48264">
    <property type="entry name" value="Cytochrome P450"/>
    <property type="match status" value="1"/>
</dbReference>
<dbReference type="PROSITE" id="PS00086">
    <property type="entry name" value="CYTOCHROME_P450"/>
    <property type="match status" value="1"/>
</dbReference>
<accession>A0A7J9SNF8</accession>